<accession>A0A9N8H1A5</accession>
<dbReference type="EMBL" id="CAICTM010000013">
    <property type="protein sequence ID" value="CAB9497066.1"/>
    <property type="molecule type" value="Genomic_DNA"/>
</dbReference>
<evidence type="ECO:0000313" key="2">
    <source>
        <dbReference type="EMBL" id="CAB9497066.1"/>
    </source>
</evidence>
<gene>
    <name evidence="2" type="ORF">SEMRO_13_G010210.1</name>
</gene>
<evidence type="ECO:0000313" key="3">
    <source>
        <dbReference type="Proteomes" id="UP001153069"/>
    </source>
</evidence>
<dbReference type="OrthoDB" id="53161at2759"/>
<feature type="region of interest" description="Disordered" evidence="1">
    <location>
        <begin position="1"/>
        <end position="56"/>
    </location>
</feature>
<sequence>MDRLVQMTQEPSNMQPRSKISKPQPRRRGDATTTPSFPNTPHNPSATSPSANNSHRRALRFARPSSFGVRIQNALFSFLAFVKCDKVIPCSRCVRLSKVCVRHESRQGQGRNKKRARTKVSEDAVISTEVGTLKPNHYGLQYLIRSWVSLSLRRRNFGLLARAGMIADRSGISMDQILCEYGNRRGMDFLYSLLLTPAPQQVVLGSRLSWSEIPQSSLIATGCVGATDGLNDPIVAHRWIWIREIRQGISRYLVTPAFERDIADWSLIQQTYQENKKSVVELFLCPGDISKHTKALAHQIALHAAPNLPRKSSRMKSKVKLKTKMPNPKGGPPMSSVEVDQVFCLDIQNLDHDYSFQEYVPRVEMPARASTADVDADTAFKSSLDFGLPLLDLDNFDDDEETDLDFFLTVLK</sequence>
<protein>
    <submittedName>
        <fullName evidence="2">Uncharacterized protein</fullName>
    </submittedName>
</protein>
<evidence type="ECO:0000256" key="1">
    <source>
        <dbReference type="SAM" id="MobiDB-lite"/>
    </source>
</evidence>
<organism evidence="2 3">
    <name type="scientific">Seminavis robusta</name>
    <dbReference type="NCBI Taxonomy" id="568900"/>
    <lineage>
        <taxon>Eukaryota</taxon>
        <taxon>Sar</taxon>
        <taxon>Stramenopiles</taxon>
        <taxon>Ochrophyta</taxon>
        <taxon>Bacillariophyta</taxon>
        <taxon>Bacillariophyceae</taxon>
        <taxon>Bacillariophycidae</taxon>
        <taxon>Naviculales</taxon>
        <taxon>Naviculaceae</taxon>
        <taxon>Seminavis</taxon>
    </lineage>
</organism>
<comment type="caution">
    <text evidence="2">The sequence shown here is derived from an EMBL/GenBank/DDBJ whole genome shotgun (WGS) entry which is preliminary data.</text>
</comment>
<dbReference type="Proteomes" id="UP001153069">
    <property type="component" value="Unassembled WGS sequence"/>
</dbReference>
<feature type="compositionally biased region" description="Polar residues" evidence="1">
    <location>
        <begin position="1"/>
        <end position="18"/>
    </location>
</feature>
<feature type="compositionally biased region" description="Low complexity" evidence="1">
    <location>
        <begin position="39"/>
        <end position="53"/>
    </location>
</feature>
<proteinExistence type="predicted"/>
<reference evidence="2" key="1">
    <citation type="submission" date="2020-06" db="EMBL/GenBank/DDBJ databases">
        <authorList>
            <consortium name="Plant Systems Biology data submission"/>
        </authorList>
    </citation>
    <scope>NUCLEOTIDE SEQUENCE</scope>
    <source>
        <strain evidence="2">D6</strain>
    </source>
</reference>
<keyword evidence="3" id="KW-1185">Reference proteome</keyword>
<dbReference type="AlphaFoldDB" id="A0A9N8H1A5"/>
<name>A0A9N8H1A5_9STRA</name>